<evidence type="ECO:0000313" key="4">
    <source>
        <dbReference type="EMBL" id="QLH62372.1"/>
    </source>
</evidence>
<name>A0A068ZCH3_9GAMM</name>
<dbReference type="GeneID" id="93735811"/>
<feature type="chain" id="PRO_5011026005" description="Toxin co-regulated pilus biosynthesis protein Q C-terminal domain-containing protein" evidence="2">
    <location>
        <begin position="27"/>
        <end position="234"/>
    </location>
</feature>
<evidence type="ECO:0000259" key="3">
    <source>
        <dbReference type="Pfam" id="PF10671"/>
    </source>
</evidence>
<dbReference type="RefSeq" id="WP_052447719.1">
    <property type="nucleotide sequence ID" value="NZ_CP050855.1"/>
</dbReference>
<feature type="signal peptide" evidence="2">
    <location>
        <begin position="1"/>
        <end position="26"/>
    </location>
</feature>
<dbReference type="STRING" id="138074.SYMBAF_190129"/>
<organism evidence="4 5">
    <name type="scientific">Serratia symbiotica</name>
    <dbReference type="NCBI Taxonomy" id="138074"/>
    <lineage>
        <taxon>Bacteria</taxon>
        <taxon>Pseudomonadati</taxon>
        <taxon>Pseudomonadota</taxon>
        <taxon>Gammaproteobacteria</taxon>
        <taxon>Enterobacterales</taxon>
        <taxon>Yersiniaceae</taxon>
        <taxon>Serratia</taxon>
    </lineage>
</organism>
<dbReference type="Proteomes" id="UP000042738">
    <property type="component" value="Chromosome"/>
</dbReference>
<accession>A0A068ZCH3</accession>
<keyword evidence="2" id="KW-0732">Signal</keyword>
<dbReference type="InterPro" id="IPR018927">
    <property type="entry name" value="Pilus_synth_Q_C"/>
</dbReference>
<evidence type="ECO:0000256" key="1">
    <source>
        <dbReference type="SAM" id="MobiDB-lite"/>
    </source>
</evidence>
<dbReference type="AlphaFoldDB" id="A0A068ZCH3"/>
<feature type="domain" description="Toxin co-regulated pilus biosynthesis protein Q C-terminal" evidence="3">
    <location>
        <begin position="147"/>
        <end position="232"/>
    </location>
</feature>
<sequence>MSLSKQAGLLPALLLTGCASPSVVVAGSSSGNVVDNDLTRSATQISAMQFRLHQSGLFAQRPAAPAGTDASSLLLTHPVIAGTAAGKSSPPRAAATADTSHTYQGVIRQSGGVTPVSLPTTRPNPFHGDKTQGRAAPTGAPSPVMKVWKIDKGMTLRQGYSLWMSKERCSLDKGKWTVRWDTGTDYPIDYALSFSAANLEAATAQLFTLWRHAQVPLFVSGYRQQCLIVVSEGR</sequence>
<gene>
    <name evidence="4" type="ORF">SYMBAF_04680</name>
</gene>
<dbReference type="PROSITE" id="PS51257">
    <property type="entry name" value="PROKAR_LIPOPROTEIN"/>
    <property type="match status" value="1"/>
</dbReference>
<evidence type="ECO:0000256" key="2">
    <source>
        <dbReference type="SAM" id="SignalP"/>
    </source>
</evidence>
<proteinExistence type="predicted"/>
<protein>
    <recommendedName>
        <fullName evidence="3">Toxin co-regulated pilus biosynthesis protein Q C-terminal domain-containing protein</fullName>
    </recommendedName>
</protein>
<reference evidence="4 5" key="1">
    <citation type="journal article" date="2014" name="Genome Announc.">
        <title>Whole-Genome Sequence of Serratia symbiotica Strain CWBI-2.3T, a Free-Living Symbiont of the Black Bean Aphid Aphis fabae.</title>
        <authorList>
            <person name="Foray V."/>
            <person name="Grigorescu A.S."/>
            <person name="Sabri A."/>
            <person name="Haubruge E."/>
            <person name="Lognay G."/>
            <person name="Francis F."/>
            <person name="Fauconnier M.L."/>
            <person name="Hance T."/>
            <person name="Thonart P."/>
        </authorList>
    </citation>
    <scope>NUCLEOTIDE SEQUENCE [LARGE SCALE GENOMIC DNA]</scope>
    <source>
        <strain evidence="4">CWBI-2.3</strain>
    </source>
</reference>
<feature type="region of interest" description="Disordered" evidence="1">
    <location>
        <begin position="84"/>
        <end position="142"/>
    </location>
</feature>
<evidence type="ECO:0000313" key="5">
    <source>
        <dbReference type="Proteomes" id="UP000042738"/>
    </source>
</evidence>
<dbReference type="Pfam" id="PF10671">
    <property type="entry name" value="TcpQ"/>
    <property type="match status" value="1"/>
</dbReference>
<dbReference type="EMBL" id="CP050855">
    <property type="protein sequence ID" value="QLH62372.1"/>
    <property type="molecule type" value="Genomic_DNA"/>
</dbReference>